<geneLocation type="mitochondrion" evidence="6"/>
<evidence type="ECO:0000313" key="6">
    <source>
        <dbReference type="EMBL" id="SPQ94070.1"/>
    </source>
</evidence>
<dbReference type="EMBL" id="OVEO01000002">
    <property type="protein sequence ID" value="SPQ94070.1"/>
    <property type="molecule type" value="Genomic_DNA"/>
</dbReference>
<organism evidence="5 7">
    <name type="scientific">Plasmodiophora brassicae</name>
    <name type="common">Clubroot disease agent</name>
    <dbReference type="NCBI Taxonomy" id="37360"/>
    <lineage>
        <taxon>Eukaryota</taxon>
        <taxon>Sar</taxon>
        <taxon>Rhizaria</taxon>
        <taxon>Endomyxa</taxon>
        <taxon>Phytomyxea</taxon>
        <taxon>Plasmodiophorida</taxon>
        <taxon>Plasmodiophoridae</taxon>
        <taxon>Plasmodiophora</taxon>
    </lineage>
</organism>
<dbReference type="GO" id="GO:0006886">
    <property type="term" value="P:intracellular protein transport"/>
    <property type="evidence" value="ECO:0007669"/>
    <property type="project" value="TreeGrafter"/>
</dbReference>
<dbReference type="PROSITE" id="PS50192">
    <property type="entry name" value="T_SNARE"/>
    <property type="match status" value="1"/>
</dbReference>
<dbReference type="InterPro" id="IPR006011">
    <property type="entry name" value="Syntaxin_N"/>
</dbReference>
<dbReference type="GO" id="GO:0012505">
    <property type="term" value="C:endomembrane system"/>
    <property type="evidence" value="ECO:0007669"/>
    <property type="project" value="TreeGrafter"/>
</dbReference>
<accession>A0A0G4IYK7</accession>
<dbReference type="GO" id="GO:0000149">
    <property type="term" value="F:SNARE binding"/>
    <property type="evidence" value="ECO:0007669"/>
    <property type="project" value="TreeGrafter"/>
</dbReference>
<feature type="region of interest" description="Disordered" evidence="2">
    <location>
        <begin position="105"/>
        <end position="127"/>
    </location>
</feature>
<dbReference type="InterPro" id="IPR045242">
    <property type="entry name" value="Syntaxin"/>
</dbReference>
<feature type="domain" description="T-SNARE coiled-coil homology" evidence="4">
    <location>
        <begin position="153"/>
        <end position="215"/>
    </location>
</feature>
<evidence type="ECO:0000313" key="5">
    <source>
        <dbReference type="EMBL" id="CEP00425.1"/>
    </source>
</evidence>
<name>A0A0G4IYK7_PLABS</name>
<dbReference type="Gene3D" id="1.20.5.110">
    <property type="match status" value="1"/>
</dbReference>
<keyword evidence="3" id="KW-1133">Transmembrane helix</keyword>
<dbReference type="AlphaFoldDB" id="A0A0G4IYK7"/>
<dbReference type="Pfam" id="PF14523">
    <property type="entry name" value="Syntaxin_2"/>
    <property type="match status" value="1"/>
</dbReference>
<dbReference type="PANTHER" id="PTHR19957">
    <property type="entry name" value="SYNTAXIN"/>
    <property type="match status" value="1"/>
</dbReference>
<dbReference type="Gene3D" id="1.20.58.70">
    <property type="match status" value="1"/>
</dbReference>
<dbReference type="InterPro" id="IPR000727">
    <property type="entry name" value="T_SNARE_dom"/>
</dbReference>
<evidence type="ECO:0000313" key="7">
    <source>
        <dbReference type="Proteomes" id="UP000039324"/>
    </source>
</evidence>
<dbReference type="GO" id="GO:0031201">
    <property type="term" value="C:SNARE complex"/>
    <property type="evidence" value="ECO:0007669"/>
    <property type="project" value="TreeGrafter"/>
</dbReference>
<dbReference type="Proteomes" id="UP000039324">
    <property type="component" value="Unassembled WGS sequence"/>
</dbReference>
<comment type="similarity">
    <text evidence="1">Belongs to the syntaxin family.</text>
</comment>
<keyword evidence="6" id="KW-0496">Mitochondrion</keyword>
<proteinExistence type="inferred from homology"/>
<dbReference type="GO" id="GO:0048278">
    <property type="term" value="P:vesicle docking"/>
    <property type="evidence" value="ECO:0007669"/>
    <property type="project" value="TreeGrafter"/>
</dbReference>
<feature type="transmembrane region" description="Helical" evidence="3">
    <location>
        <begin position="223"/>
        <end position="241"/>
    </location>
</feature>
<dbReference type="STRING" id="37360.A0A0G4IYK7"/>
<dbReference type="SUPFAM" id="SSF47661">
    <property type="entry name" value="t-snare proteins"/>
    <property type="match status" value="1"/>
</dbReference>
<evidence type="ECO:0000256" key="1">
    <source>
        <dbReference type="ARBA" id="ARBA00009063"/>
    </source>
</evidence>
<reference evidence="5 7" key="1">
    <citation type="submission" date="2015-02" db="EMBL/GenBank/DDBJ databases">
        <authorList>
            <person name="Chooi Y.-H."/>
        </authorList>
    </citation>
    <scope>NUCLEOTIDE SEQUENCE [LARGE SCALE GENOMIC DNA]</scope>
    <source>
        <strain evidence="5">E3</strain>
    </source>
</reference>
<sequence length="242" mass="27122">MPITEEEFERSAQHVQQDLHQIRANVSAFSKLASRVSTDNMVLRRSIRDACEEIQSIARSVEEKTTALGKLVGTANSKTESVRRRRQQRLLRDLSQLRKEFDQISREAKSREHNVPVADRDEADGENQGLLASDQATGEDELVLLEEGAQLDAELDQERKNAIKSINQKVSIVQDVFQDFAEMTAQQGQLLNDIDSYISAVRNDTKQGMDAVQKAAANGETSMWTIITLCILFAVAIYIVMA</sequence>
<keyword evidence="3" id="KW-0472">Membrane</keyword>
<reference evidence="6 8" key="2">
    <citation type="submission" date="2018-03" db="EMBL/GenBank/DDBJ databases">
        <authorList>
            <person name="Fogelqvist J."/>
        </authorList>
    </citation>
    <scope>NUCLEOTIDE SEQUENCE [LARGE SCALE GENOMIC DNA]</scope>
</reference>
<protein>
    <recommendedName>
        <fullName evidence="4">t-SNARE coiled-coil homology domain-containing protein</fullName>
    </recommendedName>
</protein>
<keyword evidence="7" id="KW-1185">Reference proteome</keyword>
<evidence type="ECO:0000313" key="8">
    <source>
        <dbReference type="Proteomes" id="UP000290189"/>
    </source>
</evidence>
<evidence type="ECO:0000259" key="4">
    <source>
        <dbReference type="PROSITE" id="PS50192"/>
    </source>
</evidence>
<feature type="compositionally biased region" description="Basic and acidic residues" evidence="2">
    <location>
        <begin position="105"/>
        <end position="120"/>
    </location>
</feature>
<evidence type="ECO:0000256" key="2">
    <source>
        <dbReference type="SAM" id="MobiDB-lite"/>
    </source>
</evidence>
<dbReference type="GO" id="GO:0006906">
    <property type="term" value="P:vesicle fusion"/>
    <property type="evidence" value="ECO:0007669"/>
    <property type="project" value="TreeGrafter"/>
</dbReference>
<dbReference type="OrthoDB" id="10255013at2759"/>
<dbReference type="EMBL" id="CDSF01000101">
    <property type="protein sequence ID" value="CEP00425.1"/>
    <property type="molecule type" value="Genomic_DNA"/>
</dbReference>
<dbReference type="GO" id="GO:0005484">
    <property type="term" value="F:SNAP receptor activity"/>
    <property type="evidence" value="ECO:0007669"/>
    <property type="project" value="TreeGrafter"/>
</dbReference>
<keyword evidence="3" id="KW-0812">Transmembrane</keyword>
<gene>
    <name evidence="5" type="ORF">PBRA_001479</name>
    <name evidence="6" type="ORF">PLBR_LOCUS1285</name>
</gene>
<dbReference type="InterPro" id="IPR010989">
    <property type="entry name" value="SNARE"/>
</dbReference>
<dbReference type="Proteomes" id="UP000290189">
    <property type="component" value="Unassembled WGS sequence"/>
</dbReference>
<evidence type="ECO:0000256" key="3">
    <source>
        <dbReference type="SAM" id="Phobius"/>
    </source>
</evidence>